<reference evidence="3" key="1">
    <citation type="journal article" date="2019" name="Int. J. Syst. Evol. Microbiol.">
        <title>The Global Catalogue of Microorganisms (GCM) 10K type strain sequencing project: providing services to taxonomists for standard genome sequencing and annotation.</title>
        <authorList>
            <consortium name="The Broad Institute Genomics Platform"/>
            <consortium name="The Broad Institute Genome Sequencing Center for Infectious Disease"/>
            <person name="Wu L."/>
            <person name="Ma J."/>
        </authorList>
    </citation>
    <scope>NUCLEOTIDE SEQUENCE [LARGE SCALE GENOMIC DNA]</scope>
    <source>
        <strain evidence="3">JCM 32105</strain>
    </source>
</reference>
<name>A0ABP8NHG3_9BACT</name>
<dbReference type="InterPro" id="IPR041519">
    <property type="entry name" value="HEPN_RiboL-PSP"/>
</dbReference>
<dbReference type="Pfam" id="PF18735">
    <property type="entry name" value="HEPN_RiboL-PSP"/>
    <property type="match status" value="1"/>
</dbReference>
<protein>
    <recommendedName>
        <fullName evidence="1">RiboL-PSP-HEPN domain-containing protein</fullName>
    </recommendedName>
</protein>
<evidence type="ECO:0000259" key="1">
    <source>
        <dbReference type="Pfam" id="PF18735"/>
    </source>
</evidence>
<comment type="caution">
    <text evidence="2">The sequence shown here is derived from an EMBL/GenBank/DDBJ whole genome shotgun (WGS) entry which is preliminary data.</text>
</comment>
<feature type="domain" description="RiboL-PSP-HEPN" evidence="1">
    <location>
        <begin position="22"/>
        <end position="184"/>
    </location>
</feature>
<dbReference type="RefSeq" id="WP_345081794.1">
    <property type="nucleotide sequence ID" value="NZ_BAABFA010000010.1"/>
</dbReference>
<evidence type="ECO:0000313" key="3">
    <source>
        <dbReference type="Proteomes" id="UP001500067"/>
    </source>
</evidence>
<evidence type="ECO:0000313" key="2">
    <source>
        <dbReference type="EMBL" id="GAA4465495.1"/>
    </source>
</evidence>
<dbReference type="Proteomes" id="UP001500067">
    <property type="component" value="Unassembled WGS sequence"/>
</dbReference>
<sequence length="218" mass="24665">MATSARYNTLVARTTQLEGHLLPAINLTGSYTPQDQDMIRSYCLLCHAEIEAYLEDYTTEIIDRAYNKWNANKAMISPIIFHLAFSYNGKKDLPYSMVAKSYNNLKDVIKSNNGVKENSLINFFRPIGFDVDPLLKTTLNNFGKNRGDIAHQSFQTQTPLDPATEKANVVLILNGLATLDEELNNYEITGAVSRVPTFLTWDKFSLIERLKILFTGRC</sequence>
<gene>
    <name evidence="2" type="ORF">GCM10023093_17800</name>
</gene>
<proteinExistence type="predicted"/>
<keyword evidence="3" id="KW-1185">Reference proteome</keyword>
<dbReference type="EMBL" id="BAABFA010000010">
    <property type="protein sequence ID" value="GAA4465495.1"/>
    <property type="molecule type" value="Genomic_DNA"/>
</dbReference>
<accession>A0ABP8NHG3</accession>
<organism evidence="2 3">
    <name type="scientific">Nemorincola caseinilytica</name>
    <dbReference type="NCBI Taxonomy" id="2054315"/>
    <lineage>
        <taxon>Bacteria</taxon>
        <taxon>Pseudomonadati</taxon>
        <taxon>Bacteroidota</taxon>
        <taxon>Chitinophagia</taxon>
        <taxon>Chitinophagales</taxon>
        <taxon>Chitinophagaceae</taxon>
        <taxon>Nemorincola</taxon>
    </lineage>
</organism>